<accession>A0A840L485</accession>
<organism evidence="3 4">
    <name type="scientific">Roseateles oligotrophus</name>
    <dbReference type="NCBI Taxonomy" id="1769250"/>
    <lineage>
        <taxon>Bacteria</taxon>
        <taxon>Pseudomonadati</taxon>
        <taxon>Pseudomonadota</taxon>
        <taxon>Betaproteobacteria</taxon>
        <taxon>Burkholderiales</taxon>
        <taxon>Sphaerotilaceae</taxon>
        <taxon>Roseateles</taxon>
    </lineage>
</organism>
<dbReference type="PANTHER" id="PTHR32305">
    <property type="match status" value="1"/>
</dbReference>
<dbReference type="NCBIfam" id="TIGR03696">
    <property type="entry name" value="Rhs_assc_core"/>
    <property type="match status" value="1"/>
</dbReference>
<keyword evidence="4" id="KW-1185">Reference proteome</keyword>
<protein>
    <submittedName>
        <fullName evidence="3">RHS repeat-associated protein</fullName>
    </submittedName>
</protein>
<dbReference type="RefSeq" id="WP_184298507.1">
    <property type="nucleotide sequence ID" value="NZ_JACHLP010000003.1"/>
</dbReference>
<evidence type="ECO:0000256" key="1">
    <source>
        <dbReference type="ARBA" id="ARBA00022737"/>
    </source>
</evidence>
<feature type="domain" description="Teneurin-like YD-shell" evidence="2">
    <location>
        <begin position="643"/>
        <end position="774"/>
    </location>
</feature>
<evidence type="ECO:0000259" key="2">
    <source>
        <dbReference type="Pfam" id="PF25023"/>
    </source>
</evidence>
<comment type="caution">
    <text evidence="3">The sequence shown here is derived from an EMBL/GenBank/DDBJ whole genome shotgun (WGS) entry which is preliminary data.</text>
</comment>
<dbReference type="InterPro" id="IPR050708">
    <property type="entry name" value="T6SS_VgrG/RHS"/>
</dbReference>
<sequence length="1238" mass="134557">MSARTQNEAFLRRVDAVARGDGDEQVDADTRLEDGVDDRALARSPTTFVYSDDRPQPLGSLTHRYRGNWNLQEKGRTYVYSDAGYIQRVYDERGALLQSFTYDAAVPYRVLKISTTTGQSVSLTWQDDHVTQIVDSFSGIWRYEYKPNGMLWKVWAPSVGGAASDVREYFYESSVDAQLLTGVSFNGRRYSSYDYYSDRRVKESSLAGGEVRDRFSYASNQTTVLDAQGQTTTYAFASVAGNTKLIGTSRAATASCGAAAAQIGYDGNGYPEYEIDWKGNRTNYRFDGSGRLIEQTTAAGTNLAVTQINSWVASKLTSTRFLDAQGTEVSRIELTPRAGSTDFDRLTERTEIDAVSGQLRRTHFDYSYHPNTGLASVVSTESGDEGSRVWTQTFDALGNLATVTNPLGQSTSWSLYNGLGKAGRMVDVNGVTTDFSYDAMGNLTSAVRRLPGGDRQVTYSYNSSRQVLDIRYPDGRVQSLRYTDSLRLNRIGNALQEFARLDIDVPSNTSSVASNRATPYVVGGQPSSSNQGEFLASSQSDSLGRIWKVNGNASQRITNGYDVNGNLTSRSDAAGHTSRYEYDAQNRLITSIAPNGDTTRMHYNARGQLEYVDDPRSLRTSYTYNGFGDKLSQISPDTGTTNYSYDNWGRMLTETKANGQVTSYAWDALNRMTSRSSGGVTESFGYDAGAYGKGRLTSFSDASGNTSYEYSAAGELIKQTQVTAGQTLVTSWNYDTAGRLTGMSYPTGLSLSYSYDTYGRLSGISSNHTGSWSSLASNFLYQPATDRRYAWRFGNGLPRLITLDTDARISQLDSQGAHKLSYDYNNNDTVWRINDLIYGGQTNTLSYDANDRVTAASSNSAMGSHSFAWDGVGNRSSQTAAGGYLSHGMASNSNRLMSVSGGQWRNFGYNAVGNVSIESRWDGNRTFGYDSFNRMNSATINGALNLYVQNAFNQRVIKATPSTYTRYVYGPGGELLAEIGPSTTSYVWLGGELLGLVRNGQFYASHNDHLGRPEVITNAAAQVAWRAVNTAFDRQVVQDSIGGMNIGYPGQYFDNETGLWNNWHRYYDAQLGRYLQSDPIGLAGGINTYAYVGGNPVSSIDPEGLWSFTFGAYAGPGFQITGGNANGNGFMTVRVGFGAGGGFSYNPKGGLPGEAPEDPSKGGVIAACSAKASFNAGPLQASAEVGGARNYNNGTSSMISPFSSNGRFSNGWLGSGSIWNLNANANVGAQITIYSGKP</sequence>
<evidence type="ECO:0000313" key="4">
    <source>
        <dbReference type="Proteomes" id="UP000562027"/>
    </source>
</evidence>
<dbReference type="InterPro" id="IPR056823">
    <property type="entry name" value="TEN-like_YD-shell"/>
</dbReference>
<name>A0A840L485_9BURK</name>
<dbReference type="InterPro" id="IPR022385">
    <property type="entry name" value="Rhs_assc_core"/>
</dbReference>
<dbReference type="NCBIfam" id="TIGR01643">
    <property type="entry name" value="YD_repeat_2x"/>
    <property type="match status" value="5"/>
</dbReference>
<proteinExistence type="predicted"/>
<dbReference type="EMBL" id="JACHLP010000003">
    <property type="protein sequence ID" value="MBB4843344.1"/>
    <property type="molecule type" value="Genomic_DNA"/>
</dbReference>
<keyword evidence="1" id="KW-0677">Repeat</keyword>
<gene>
    <name evidence="3" type="ORF">HNP55_001863</name>
</gene>
<dbReference type="Pfam" id="PF05593">
    <property type="entry name" value="RHS_repeat"/>
    <property type="match status" value="1"/>
</dbReference>
<dbReference type="InterPro" id="IPR031325">
    <property type="entry name" value="RHS_repeat"/>
</dbReference>
<dbReference type="Pfam" id="PF25023">
    <property type="entry name" value="TEN_YD-shell"/>
    <property type="match status" value="1"/>
</dbReference>
<evidence type="ECO:0000313" key="3">
    <source>
        <dbReference type="EMBL" id="MBB4843344.1"/>
    </source>
</evidence>
<reference evidence="3 4" key="1">
    <citation type="submission" date="2020-08" db="EMBL/GenBank/DDBJ databases">
        <title>Functional genomics of gut bacteria from endangered species of beetles.</title>
        <authorList>
            <person name="Carlos-Shanley C."/>
        </authorList>
    </citation>
    <scope>NUCLEOTIDE SEQUENCE [LARGE SCALE GENOMIC DNA]</scope>
    <source>
        <strain evidence="3 4">S00239</strain>
    </source>
</reference>
<dbReference type="PANTHER" id="PTHR32305:SF15">
    <property type="entry name" value="PROTEIN RHSA-RELATED"/>
    <property type="match status" value="1"/>
</dbReference>
<dbReference type="InterPro" id="IPR006530">
    <property type="entry name" value="YD"/>
</dbReference>
<dbReference type="Gene3D" id="2.180.10.10">
    <property type="entry name" value="RHS repeat-associated core"/>
    <property type="match status" value="3"/>
</dbReference>
<dbReference type="AlphaFoldDB" id="A0A840L485"/>
<dbReference type="Proteomes" id="UP000562027">
    <property type="component" value="Unassembled WGS sequence"/>
</dbReference>